<reference evidence="7" key="1">
    <citation type="submission" date="2020-06" db="EMBL/GenBank/DDBJ databases">
        <title>Draft genomic sequecing of Geomonas sp. Red736.</title>
        <authorList>
            <person name="Itoh H."/>
            <person name="Xu Z.X."/>
            <person name="Ushijima N."/>
            <person name="Masuda Y."/>
            <person name="Shiratori Y."/>
            <person name="Senoo K."/>
        </authorList>
    </citation>
    <scope>NUCLEOTIDE SEQUENCE [LARGE SCALE GENOMIC DNA]</scope>
    <source>
        <strain evidence="7">Red736</strain>
    </source>
</reference>
<dbReference type="PANTHER" id="PTHR37164:SF1">
    <property type="entry name" value="BACTERIOHEMERYTHRIN"/>
    <property type="match status" value="1"/>
</dbReference>
<evidence type="ECO:0000313" key="7">
    <source>
        <dbReference type="Proteomes" id="UP000568888"/>
    </source>
</evidence>
<dbReference type="InterPro" id="IPR012827">
    <property type="entry name" value="Hemerythrin_metal-bd"/>
</dbReference>
<keyword evidence="3" id="KW-0479">Metal-binding</keyword>
<dbReference type="AlphaFoldDB" id="A0A6V8MWN6"/>
<dbReference type="CDD" id="cd12107">
    <property type="entry name" value="Hemerythrin"/>
    <property type="match status" value="1"/>
</dbReference>
<organism evidence="6 7">
    <name type="scientific">Geomonas paludis</name>
    <dbReference type="NCBI Taxonomy" id="2740185"/>
    <lineage>
        <taxon>Bacteria</taxon>
        <taxon>Pseudomonadati</taxon>
        <taxon>Thermodesulfobacteriota</taxon>
        <taxon>Desulfuromonadia</taxon>
        <taxon>Geobacterales</taxon>
        <taxon>Geobacteraceae</taxon>
        <taxon>Geomonas</taxon>
    </lineage>
</organism>
<dbReference type="PANTHER" id="PTHR37164">
    <property type="entry name" value="BACTERIOHEMERYTHRIN"/>
    <property type="match status" value="1"/>
</dbReference>
<dbReference type="InterPro" id="IPR050669">
    <property type="entry name" value="Hemerythrin"/>
</dbReference>
<dbReference type="InterPro" id="IPR016131">
    <property type="entry name" value="Haemerythrin_Fe_BS"/>
</dbReference>
<evidence type="ECO:0000256" key="2">
    <source>
        <dbReference type="ARBA" id="ARBA00022621"/>
    </source>
</evidence>
<dbReference type="RefSeq" id="WP_183347626.1">
    <property type="nucleotide sequence ID" value="NZ_BLXY01000003.1"/>
</dbReference>
<dbReference type="Gene3D" id="1.20.120.50">
    <property type="entry name" value="Hemerythrin-like"/>
    <property type="match status" value="1"/>
</dbReference>
<evidence type="ECO:0000256" key="4">
    <source>
        <dbReference type="ARBA" id="ARBA00023004"/>
    </source>
</evidence>
<evidence type="ECO:0000256" key="3">
    <source>
        <dbReference type="ARBA" id="ARBA00022723"/>
    </source>
</evidence>
<accession>A0A6V8MWN6</accession>
<dbReference type="GO" id="GO:0046872">
    <property type="term" value="F:metal ion binding"/>
    <property type="evidence" value="ECO:0007669"/>
    <property type="project" value="UniProtKB-KW"/>
</dbReference>
<dbReference type="SUPFAM" id="SSF47188">
    <property type="entry name" value="Hemerythrin-like"/>
    <property type="match status" value="1"/>
</dbReference>
<dbReference type="NCBIfam" id="TIGR02481">
    <property type="entry name" value="hemeryth_dom"/>
    <property type="match status" value="1"/>
</dbReference>
<dbReference type="InterPro" id="IPR035938">
    <property type="entry name" value="Hemerythrin-like_sf"/>
</dbReference>
<proteinExistence type="inferred from homology"/>
<dbReference type="NCBIfam" id="NF033749">
    <property type="entry name" value="bact_hemeryth"/>
    <property type="match status" value="1"/>
</dbReference>
<comment type="similarity">
    <text evidence="1">Belongs to the hemerythrin family.</text>
</comment>
<dbReference type="Proteomes" id="UP000568888">
    <property type="component" value="Unassembled WGS sequence"/>
</dbReference>
<dbReference type="EMBL" id="BLXY01000003">
    <property type="protein sequence ID" value="GFO64491.1"/>
    <property type="molecule type" value="Genomic_DNA"/>
</dbReference>
<feature type="domain" description="Hemerythrin-like" evidence="5">
    <location>
        <begin position="13"/>
        <end position="127"/>
    </location>
</feature>
<evidence type="ECO:0000259" key="5">
    <source>
        <dbReference type="Pfam" id="PF01814"/>
    </source>
</evidence>
<comment type="caution">
    <text evidence="6">The sequence shown here is derived from an EMBL/GenBank/DDBJ whole genome shotgun (WGS) entry which is preliminary data.</text>
</comment>
<dbReference type="InterPro" id="IPR012312">
    <property type="entry name" value="Hemerythrin-like"/>
</dbReference>
<evidence type="ECO:0000313" key="6">
    <source>
        <dbReference type="EMBL" id="GFO64491.1"/>
    </source>
</evidence>
<keyword evidence="4" id="KW-0408">Iron</keyword>
<sequence>MEIIEWSESLSVGIVKVDEQHKMLIQMMDELDKAIRNNESADVVEDVLTNLFNYAQAHFAVEEELFRTHRYPEMALHELEHQRFIAKAFAFKERLSSKRPGLALELLNFLSSWVLNHIELTDKRYARFLHDCGVT</sequence>
<dbReference type="Pfam" id="PF01814">
    <property type="entry name" value="Hemerythrin"/>
    <property type="match status" value="1"/>
</dbReference>
<dbReference type="PROSITE" id="PS00550">
    <property type="entry name" value="HEMERYTHRINS"/>
    <property type="match status" value="1"/>
</dbReference>
<dbReference type="GO" id="GO:0005344">
    <property type="term" value="F:oxygen carrier activity"/>
    <property type="evidence" value="ECO:0007669"/>
    <property type="project" value="UniProtKB-KW"/>
</dbReference>
<name>A0A6V8MWN6_9BACT</name>
<evidence type="ECO:0000256" key="1">
    <source>
        <dbReference type="ARBA" id="ARBA00010587"/>
    </source>
</evidence>
<keyword evidence="2" id="KW-0813">Transport</keyword>
<gene>
    <name evidence="6" type="ORF">GMPD_24100</name>
</gene>
<protein>
    <submittedName>
        <fullName evidence="6">Hemerythrin</fullName>
    </submittedName>
</protein>
<keyword evidence="2" id="KW-0561">Oxygen transport</keyword>